<evidence type="ECO:0000313" key="1">
    <source>
        <dbReference type="EMBL" id="KAI3768612.1"/>
    </source>
</evidence>
<sequence>MNIPLLSAFLKQEREVSVVPPSSLMVLIGEALKWQQHQDFFRGFLLVDLIDIQSSSIGGVWIDMKRLMGTNGKFTSGSSVVSLTDSSTFVDDGLSEFSNILGELKEMAVEWVLKLRG</sequence>
<organism evidence="1 2">
    <name type="scientific">Cichorium intybus</name>
    <name type="common">Chicory</name>
    <dbReference type="NCBI Taxonomy" id="13427"/>
    <lineage>
        <taxon>Eukaryota</taxon>
        <taxon>Viridiplantae</taxon>
        <taxon>Streptophyta</taxon>
        <taxon>Embryophyta</taxon>
        <taxon>Tracheophyta</taxon>
        <taxon>Spermatophyta</taxon>
        <taxon>Magnoliopsida</taxon>
        <taxon>eudicotyledons</taxon>
        <taxon>Gunneridae</taxon>
        <taxon>Pentapetalae</taxon>
        <taxon>asterids</taxon>
        <taxon>campanulids</taxon>
        <taxon>Asterales</taxon>
        <taxon>Asteraceae</taxon>
        <taxon>Cichorioideae</taxon>
        <taxon>Cichorieae</taxon>
        <taxon>Cichoriinae</taxon>
        <taxon>Cichorium</taxon>
    </lineage>
</organism>
<gene>
    <name evidence="1" type="ORF">L2E82_19442</name>
</gene>
<reference evidence="1 2" key="2">
    <citation type="journal article" date="2022" name="Mol. Ecol. Resour.">
        <title>The genomes of chicory, endive, great burdock and yacon provide insights into Asteraceae paleo-polyploidization history and plant inulin production.</title>
        <authorList>
            <person name="Fan W."/>
            <person name="Wang S."/>
            <person name="Wang H."/>
            <person name="Wang A."/>
            <person name="Jiang F."/>
            <person name="Liu H."/>
            <person name="Zhao H."/>
            <person name="Xu D."/>
            <person name="Zhang Y."/>
        </authorList>
    </citation>
    <scope>NUCLEOTIDE SEQUENCE [LARGE SCALE GENOMIC DNA]</scope>
    <source>
        <strain evidence="2">cv. Punajuju</strain>
        <tissue evidence="1">Leaves</tissue>
    </source>
</reference>
<keyword evidence="2" id="KW-1185">Reference proteome</keyword>
<protein>
    <submittedName>
        <fullName evidence="1">Uncharacterized protein</fullName>
    </submittedName>
</protein>
<dbReference type="Proteomes" id="UP001055811">
    <property type="component" value="Linkage Group LG03"/>
</dbReference>
<dbReference type="EMBL" id="CM042011">
    <property type="protein sequence ID" value="KAI3768612.1"/>
    <property type="molecule type" value="Genomic_DNA"/>
</dbReference>
<reference evidence="2" key="1">
    <citation type="journal article" date="2022" name="Mol. Ecol. Resour.">
        <title>The genomes of chicory, endive, great burdock and yacon provide insights into Asteraceae palaeo-polyploidization history and plant inulin production.</title>
        <authorList>
            <person name="Fan W."/>
            <person name="Wang S."/>
            <person name="Wang H."/>
            <person name="Wang A."/>
            <person name="Jiang F."/>
            <person name="Liu H."/>
            <person name="Zhao H."/>
            <person name="Xu D."/>
            <person name="Zhang Y."/>
        </authorList>
    </citation>
    <scope>NUCLEOTIDE SEQUENCE [LARGE SCALE GENOMIC DNA]</scope>
    <source>
        <strain evidence="2">cv. Punajuju</strain>
    </source>
</reference>
<accession>A0ACB9FDA2</accession>
<evidence type="ECO:0000313" key="2">
    <source>
        <dbReference type="Proteomes" id="UP001055811"/>
    </source>
</evidence>
<comment type="caution">
    <text evidence="1">The sequence shown here is derived from an EMBL/GenBank/DDBJ whole genome shotgun (WGS) entry which is preliminary data.</text>
</comment>
<name>A0ACB9FDA2_CICIN</name>
<proteinExistence type="predicted"/>